<dbReference type="RefSeq" id="WP_096350657.1">
    <property type="nucleotide sequence ID" value="NZ_AP017313.1"/>
</dbReference>
<keyword evidence="3" id="KW-1185">Reference proteome</keyword>
<evidence type="ECO:0000313" key="3">
    <source>
        <dbReference type="Proteomes" id="UP000218263"/>
    </source>
</evidence>
<accession>A0A110B230</accession>
<sequence>MKKLVYAAALMITVAGCNNANEGKEKVKVMNMALRAPAERNYDVNQDKAVAQGPVQETVSRKIIKEGEISFETKNIAGTRKAIYNSVQKLDGYIAGEVESNDSVNTRNECLLKIRIPEKNFDLFLNNVSSKATRIDSKNIRARDVTSEYIDITTHLVNKKKLEDRYVDLLKKGNKMSDLLQIENKISEIETSIDSTQAQLNYLTKQVEYSSLDITFYTKQIVKNDDRTFGSKFINAISSGWADLGAFFFGCLAVWPLWLIGVIFYFISKAWLKKHPLKKTAAVVK</sequence>
<dbReference type="KEGG" id="mgot:MgSA37_01399"/>
<dbReference type="OrthoDB" id="5381491at2"/>
<reference evidence="2 3" key="1">
    <citation type="submission" date="2015-12" db="EMBL/GenBank/DDBJ databases">
        <title>Genome sequence of Mucilaginibacter gotjawali.</title>
        <authorList>
            <person name="Lee J.S."/>
            <person name="Lee K.C."/>
            <person name="Kim K.K."/>
            <person name="Lee B.W."/>
        </authorList>
    </citation>
    <scope>NUCLEOTIDE SEQUENCE [LARGE SCALE GENOMIC DNA]</scope>
    <source>
        <strain evidence="2 3">SA3-7</strain>
    </source>
</reference>
<proteinExistence type="predicted"/>
<feature type="domain" description="DUF4349" evidence="1">
    <location>
        <begin position="61"/>
        <end position="266"/>
    </location>
</feature>
<dbReference type="EMBL" id="AP017313">
    <property type="protein sequence ID" value="BAU53232.1"/>
    <property type="molecule type" value="Genomic_DNA"/>
</dbReference>
<dbReference type="Proteomes" id="UP000218263">
    <property type="component" value="Chromosome"/>
</dbReference>
<organism evidence="2 3">
    <name type="scientific">Mucilaginibacter gotjawali</name>
    <dbReference type="NCBI Taxonomy" id="1550579"/>
    <lineage>
        <taxon>Bacteria</taxon>
        <taxon>Pseudomonadati</taxon>
        <taxon>Bacteroidota</taxon>
        <taxon>Sphingobacteriia</taxon>
        <taxon>Sphingobacteriales</taxon>
        <taxon>Sphingobacteriaceae</taxon>
        <taxon>Mucilaginibacter</taxon>
    </lineage>
</organism>
<evidence type="ECO:0000259" key="1">
    <source>
        <dbReference type="Pfam" id="PF14257"/>
    </source>
</evidence>
<evidence type="ECO:0000313" key="2">
    <source>
        <dbReference type="EMBL" id="BAU53232.1"/>
    </source>
</evidence>
<dbReference type="Pfam" id="PF14257">
    <property type="entry name" value="DUF4349"/>
    <property type="match status" value="1"/>
</dbReference>
<name>A0A110B230_9SPHI</name>
<gene>
    <name evidence="2" type="ORF">MgSA37_01399</name>
</gene>
<dbReference type="PROSITE" id="PS51257">
    <property type="entry name" value="PROKAR_LIPOPROTEIN"/>
    <property type="match status" value="1"/>
</dbReference>
<dbReference type="InterPro" id="IPR025645">
    <property type="entry name" value="DUF4349"/>
</dbReference>
<protein>
    <recommendedName>
        <fullName evidence="1">DUF4349 domain-containing protein</fullName>
    </recommendedName>
</protein>
<dbReference type="AlphaFoldDB" id="A0A110B230"/>